<feature type="binding site" evidence="12">
    <location>
        <position position="116"/>
    </location>
    <ligand>
        <name>[2Fe-2S] cluster</name>
        <dbReference type="ChEBI" id="CHEBI:190135"/>
    </ligand>
</feature>
<name>A0A1I1J7Z8_9GAMM</name>
<keyword evidence="5 12" id="KW-0408">Iron</keyword>
<dbReference type="Pfam" id="PF01257">
    <property type="entry name" value="2Fe-2S_thioredx"/>
    <property type="match status" value="1"/>
</dbReference>
<evidence type="ECO:0000256" key="12">
    <source>
        <dbReference type="PIRSR" id="PIRSR000216-1"/>
    </source>
</evidence>
<organism evidence="13 14">
    <name type="scientific">Kushneria avicenniae</name>
    <dbReference type="NCBI Taxonomy" id="402385"/>
    <lineage>
        <taxon>Bacteria</taxon>
        <taxon>Pseudomonadati</taxon>
        <taxon>Pseudomonadota</taxon>
        <taxon>Gammaproteobacteria</taxon>
        <taxon>Oceanospirillales</taxon>
        <taxon>Halomonadaceae</taxon>
        <taxon>Kushneria</taxon>
    </lineage>
</organism>
<comment type="similarity">
    <text evidence="1">Belongs to the complex I 24 kDa subunit family.</text>
</comment>
<accession>A0A1I1J7Z8</accession>
<dbReference type="GO" id="GO:0003954">
    <property type="term" value="F:NADH dehydrogenase activity"/>
    <property type="evidence" value="ECO:0007669"/>
    <property type="project" value="TreeGrafter"/>
</dbReference>
<dbReference type="NCBIfam" id="NF005722">
    <property type="entry name" value="PRK07539.1-2"/>
    <property type="match status" value="1"/>
</dbReference>
<comment type="subunit">
    <text evidence="7">Composed of 13 different subunits. Subunits NuoCD, E, F, and G constitute the peripheral sector of the complex.</text>
</comment>
<dbReference type="PANTHER" id="PTHR10371">
    <property type="entry name" value="NADH DEHYDROGENASE UBIQUINONE FLAVOPROTEIN 2, MITOCHONDRIAL"/>
    <property type="match status" value="1"/>
</dbReference>
<sequence length="185" mass="19852">MTMDTPATGNTRVSKASQGNLIASAGHVNDFELTDEERHEIEHEMGHYENPRAASIGALKIVQKQRGWVSDGAVIAISDVLGIPSSDVEGVATFYSLIFRQPVGRHVILVCDSSSCFLTGHDELRDALSNELGIGLGQTTGDDRFTMLPVCCLGACDRGPALMINEDLHGPVDPGDVSALLERYT</sequence>
<dbReference type="EMBL" id="FOLY01000003">
    <property type="protein sequence ID" value="SFC44739.1"/>
    <property type="molecule type" value="Genomic_DNA"/>
</dbReference>
<gene>
    <name evidence="13" type="ORF">SAMN05421848_1397</name>
</gene>
<comment type="catalytic activity">
    <reaction evidence="11">
        <text>a quinone + NADH + 5 H(+)(in) = a quinol + NAD(+) + 4 H(+)(out)</text>
        <dbReference type="Rhea" id="RHEA:57888"/>
        <dbReference type="ChEBI" id="CHEBI:15378"/>
        <dbReference type="ChEBI" id="CHEBI:24646"/>
        <dbReference type="ChEBI" id="CHEBI:57540"/>
        <dbReference type="ChEBI" id="CHEBI:57945"/>
        <dbReference type="ChEBI" id="CHEBI:132124"/>
    </reaction>
</comment>
<dbReference type="InterPro" id="IPR002023">
    <property type="entry name" value="NuoE-like"/>
</dbReference>
<dbReference type="PIRSF" id="PIRSF000216">
    <property type="entry name" value="NADH_DH_24kDa"/>
    <property type="match status" value="1"/>
</dbReference>
<evidence type="ECO:0000313" key="14">
    <source>
        <dbReference type="Proteomes" id="UP000199046"/>
    </source>
</evidence>
<evidence type="ECO:0000256" key="1">
    <source>
        <dbReference type="ARBA" id="ARBA00010643"/>
    </source>
</evidence>
<dbReference type="InterPro" id="IPR041921">
    <property type="entry name" value="NuoE_N"/>
</dbReference>
<dbReference type="PROSITE" id="PS01099">
    <property type="entry name" value="COMPLEX1_24K"/>
    <property type="match status" value="1"/>
</dbReference>
<evidence type="ECO:0000313" key="13">
    <source>
        <dbReference type="EMBL" id="SFC44739.1"/>
    </source>
</evidence>
<evidence type="ECO:0000256" key="3">
    <source>
        <dbReference type="ARBA" id="ARBA00022714"/>
    </source>
</evidence>
<dbReference type="GO" id="GO:0046872">
    <property type="term" value="F:metal ion binding"/>
    <property type="evidence" value="ECO:0007669"/>
    <property type="project" value="UniProtKB-KW"/>
</dbReference>
<dbReference type="InterPro" id="IPR042128">
    <property type="entry name" value="NuoE_dom"/>
</dbReference>
<dbReference type="PANTHER" id="PTHR10371:SF3">
    <property type="entry name" value="NADH DEHYDROGENASE [UBIQUINONE] FLAVOPROTEIN 2, MITOCHONDRIAL"/>
    <property type="match status" value="1"/>
</dbReference>
<keyword evidence="3 12" id="KW-0001">2Fe-2S</keyword>
<comment type="cofactor">
    <cofactor evidence="10">
        <name>[2Fe-2S] cluster</name>
        <dbReference type="ChEBI" id="CHEBI:190135"/>
    </cofactor>
</comment>
<evidence type="ECO:0000256" key="6">
    <source>
        <dbReference type="ARBA" id="ARBA00023014"/>
    </source>
</evidence>
<keyword evidence="6 12" id="KW-0411">Iron-sulfur</keyword>
<keyword evidence="14" id="KW-1185">Reference proteome</keyword>
<dbReference type="CDD" id="cd03064">
    <property type="entry name" value="TRX_Fd_NuoE"/>
    <property type="match status" value="1"/>
</dbReference>
<evidence type="ECO:0000256" key="4">
    <source>
        <dbReference type="ARBA" id="ARBA00022723"/>
    </source>
</evidence>
<dbReference type="Proteomes" id="UP000199046">
    <property type="component" value="Unassembled WGS sequence"/>
</dbReference>
<feature type="binding site" evidence="12">
    <location>
        <position position="111"/>
    </location>
    <ligand>
        <name>[2Fe-2S] cluster</name>
        <dbReference type="ChEBI" id="CHEBI:190135"/>
    </ligand>
</feature>
<proteinExistence type="inferred from homology"/>
<dbReference type="Gene3D" id="1.10.10.1590">
    <property type="entry name" value="NADH-quinone oxidoreductase subunit E"/>
    <property type="match status" value="1"/>
</dbReference>
<evidence type="ECO:0000256" key="2">
    <source>
        <dbReference type="ARBA" id="ARBA00019898"/>
    </source>
</evidence>
<evidence type="ECO:0000256" key="9">
    <source>
        <dbReference type="ARBA" id="ARBA00032788"/>
    </source>
</evidence>
<feature type="binding site" evidence="12">
    <location>
        <position position="152"/>
    </location>
    <ligand>
        <name>[2Fe-2S] cluster</name>
        <dbReference type="ChEBI" id="CHEBI:190135"/>
    </ligand>
</feature>
<feature type="binding site" evidence="12">
    <location>
        <position position="156"/>
    </location>
    <ligand>
        <name>[2Fe-2S] cluster</name>
        <dbReference type="ChEBI" id="CHEBI:190135"/>
    </ligand>
</feature>
<evidence type="ECO:0000256" key="10">
    <source>
        <dbReference type="ARBA" id="ARBA00034078"/>
    </source>
</evidence>
<dbReference type="Gene3D" id="3.40.30.10">
    <property type="entry name" value="Glutaredoxin"/>
    <property type="match status" value="1"/>
</dbReference>
<dbReference type="GO" id="GO:0051537">
    <property type="term" value="F:2 iron, 2 sulfur cluster binding"/>
    <property type="evidence" value="ECO:0007669"/>
    <property type="project" value="UniProtKB-KW"/>
</dbReference>
<dbReference type="AlphaFoldDB" id="A0A1I1J7Z8"/>
<keyword evidence="4 12" id="KW-0479">Metal-binding</keyword>
<comment type="cofactor">
    <cofactor evidence="12">
        <name>[2Fe-2S] cluster</name>
        <dbReference type="ChEBI" id="CHEBI:190135"/>
    </cofactor>
    <text evidence="12">Binds 1 [2Fe-2S] cluster.</text>
</comment>
<dbReference type="RefSeq" id="WP_090132241.1">
    <property type="nucleotide sequence ID" value="NZ_FOLY01000003.1"/>
</dbReference>
<dbReference type="OrthoDB" id="9807941at2"/>
<dbReference type="NCBIfam" id="TIGR01958">
    <property type="entry name" value="nuoE_fam"/>
    <property type="match status" value="1"/>
</dbReference>
<dbReference type="FunFam" id="3.40.30.10:FF:000015">
    <property type="entry name" value="NADH-quinone oxidoreductase subunit E"/>
    <property type="match status" value="1"/>
</dbReference>
<reference evidence="14" key="1">
    <citation type="submission" date="2016-10" db="EMBL/GenBank/DDBJ databases">
        <authorList>
            <person name="Varghese N."/>
            <person name="Submissions S."/>
        </authorList>
    </citation>
    <scope>NUCLEOTIDE SEQUENCE [LARGE SCALE GENOMIC DNA]</scope>
    <source>
        <strain evidence="14">DSM 23439</strain>
    </source>
</reference>
<evidence type="ECO:0000256" key="8">
    <source>
        <dbReference type="ARBA" id="ARBA00031580"/>
    </source>
</evidence>
<evidence type="ECO:0000256" key="5">
    <source>
        <dbReference type="ARBA" id="ARBA00023004"/>
    </source>
</evidence>
<protein>
    <recommendedName>
        <fullName evidence="2">NADH-quinone oxidoreductase subunit E</fullName>
    </recommendedName>
    <alternativeName>
        <fullName evidence="8">NADH dehydrogenase I subunit E</fullName>
    </alternativeName>
    <alternativeName>
        <fullName evidence="9">NDH-1 subunit E</fullName>
    </alternativeName>
</protein>
<dbReference type="SUPFAM" id="SSF52833">
    <property type="entry name" value="Thioredoxin-like"/>
    <property type="match status" value="1"/>
</dbReference>
<dbReference type="FunFam" id="1.10.10.1590:FF:000001">
    <property type="entry name" value="NADH-quinone oxidoreductase subunit E"/>
    <property type="match status" value="1"/>
</dbReference>
<evidence type="ECO:0000256" key="7">
    <source>
        <dbReference type="ARBA" id="ARBA00026021"/>
    </source>
</evidence>
<dbReference type="InterPro" id="IPR036249">
    <property type="entry name" value="Thioredoxin-like_sf"/>
</dbReference>
<dbReference type="STRING" id="402385.SAMN05421848_1397"/>
<evidence type="ECO:0000256" key="11">
    <source>
        <dbReference type="ARBA" id="ARBA00047712"/>
    </source>
</evidence>